<accession>A0A9P6NND2</accession>
<reference evidence="7" key="1">
    <citation type="submission" date="2013-11" db="EMBL/GenBank/DDBJ databases">
        <title>Genome sequence of the fusiform rust pathogen reveals effectors for host alternation and coevolution with pine.</title>
        <authorList>
            <consortium name="DOE Joint Genome Institute"/>
            <person name="Smith K."/>
            <person name="Pendleton A."/>
            <person name="Kubisiak T."/>
            <person name="Anderson C."/>
            <person name="Salamov A."/>
            <person name="Aerts A."/>
            <person name="Riley R."/>
            <person name="Clum A."/>
            <person name="Lindquist E."/>
            <person name="Ence D."/>
            <person name="Campbell M."/>
            <person name="Kronenberg Z."/>
            <person name="Feau N."/>
            <person name="Dhillon B."/>
            <person name="Hamelin R."/>
            <person name="Burleigh J."/>
            <person name="Smith J."/>
            <person name="Yandell M."/>
            <person name="Nelson C."/>
            <person name="Grigoriev I."/>
            <person name="Davis J."/>
        </authorList>
    </citation>
    <scope>NUCLEOTIDE SEQUENCE</scope>
    <source>
        <strain evidence="7">G11</strain>
    </source>
</reference>
<evidence type="ECO:0000256" key="3">
    <source>
        <dbReference type="ARBA" id="ARBA00022576"/>
    </source>
</evidence>
<comment type="cofactor">
    <cofactor evidence="1">
        <name>pyridoxal 5'-phosphate</name>
        <dbReference type="ChEBI" id="CHEBI:597326"/>
    </cofactor>
</comment>
<protein>
    <recommendedName>
        <fullName evidence="6">Aminotransferase class I/classII large domain-containing protein</fullName>
    </recommendedName>
</protein>
<dbReference type="SUPFAM" id="SSF53383">
    <property type="entry name" value="PLP-dependent transferases"/>
    <property type="match status" value="1"/>
</dbReference>
<feature type="domain" description="Aminotransferase class I/classII large" evidence="6">
    <location>
        <begin position="84"/>
        <end position="438"/>
    </location>
</feature>
<gene>
    <name evidence="7" type="ORF">CROQUDRAFT_76724</name>
</gene>
<dbReference type="PANTHER" id="PTHR42790">
    <property type="entry name" value="AMINOTRANSFERASE"/>
    <property type="match status" value="1"/>
</dbReference>
<name>A0A9P6NND2_9BASI</name>
<comment type="similarity">
    <text evidence="2">Belongs to the class-I pyridoxal-phosphate-dependent aminotransferase family.</text>
</comment>
<keyword evidence="3" id="KW-0032">Aminotransferase</keyword>
<dbReference type="EMBL" id="MU167249">
    <property type="protein sequence ID" value="KAG0147317.1"/>
    <property type="molecule type" value="Genomic_DNA"/>
</dbReference>
<evidence type="ECO:0000259" key="6">
    <source>
        <dbReference type="Pfam" id="PF00155"/>
    </source>
</evidence>
<dbReference type="InterPro" id="IPR015421">
    <property type="entry name" value="PyrdxlP-dep_Trfase_major"/>
</dbReference>
<evidence type="ECO:0000256" key="5">
    <source>
        <dbReference type="ARBA" id="ARBA00022898"/>
    </source>
</evidence>
<dbReference type="GO" id="GO:1901605">
    <property type="term" value="P:alpha-amino acid metabolic process"/>
    <property type="evidence" value="ECO:0007669"/>
    <property type="project" value="TreeGrafter"/>
</dbReference>
<dbReference type="Gene3D" id="3.40.640.10">
    <property type="entry name" value="Type I PLP-dependent aspartate aminotransferase-like (Major domain)"/>
    <property type="match status" value="1"/>
</dbReference>
<comment type="caution">
    <text evidence="7">The sequence shown here is derived from an EMBL/GenBank/DDBJ whole genome shotgun (WGS) entry which is preliminary data.</text>
</comment>
<evidence type="ECO:0000256" key="1">
    <source>
        <dbReference type="ARBA" id="ARBA00001933"/>
    </source>
</evidence>
<dbReference type="PANTHER" id="PTHR42790:SF19">
    <property type="entry name" value="KYNURENINE_ALPHA-AMINOADIPATE AMINOTRANSFERASE, MITOCHONDRIAL"/>
    <property type="match status" value="1"/>
</dbReference>
<keyword evidence="5" id="KW-0663">Pyridoxal phosphate</keyword>
<keyword evidence="4" id="KW-0808">Transferase</keyword>
<keyword evidence="8" id="KW-1185">Reference proteome</keyword>
<dbReference type="InterPro" id="IPR015424">
    <property type="entry name" value="PyrdxlP-dep_Trfase"/>
</dbReference>
<dbReference type="AlphaFoldDB" id="A0A9P6NND2"/>
<evidence type="ECO:0000256" key="4">
    <source>
        <dbReference type="ARBA" id="ARBA00022679"/>
    </source>
</evidence>
<evidence type="ECO:0000313" key="7">
    <source>
        <dbReference type="EMBL" id="KAG0147317.1"/>
    </source>
</evidence>
<dbReference type="CDD" id="cd00609">
    <property type="entry name" value="AAT_like"/>
    <property type="match status" value="1"/>
</dbReference>
<dbReference type="GO" id="GO:0008483">
    <property type="term" value="F:transaminase activity"/>
    <property type="evidence" value="ECO:0007669"/>
    <property type="project" value="UniProtKB-KW"/>
</dbReference>
<sequence length="454" mass="50092">MSTQIDYETRFLSQAAKRWKPSGIRGLFPMEQIPGMISMLAGKPNPQTFPFQSIAITLKPPVVSQSDKEELPPVVLDLSGEELHNALQYGPTSGLPPFVSWITGLQQLSHHRGDPKEEGWKCSIGAGSQELMHKAFSAICNPDDSILIETPAYAGVLGFLQPFGANLIEVPSDEYGITETHLRSVLENWFTDEKTKALKFPKMIYTCPTGSNPTGASASLPRKQQILALVRKFDLLLVEDDAYFYLHFDRPNRAPSYFELEKSEGGQTGRVIRFDSLSKVLSSGMRLGFVTGPVPILNVIDLQTSNTNLQTASLTQALACKLLTHWGYDEFIAHCDRVAAFYACKLQAVEAAAKRHLDGLAEWNRPRAGMFLWFKLNIAKPGDEDNADSNALVATTALKNGVLAVPGHEFMPSGRKTVFVRTSFSLIDEETADEGFRRLANAIKEARKEAGLDS</sequence>
<dbReference type="GO" id="GO:0030170">
    <property type="term" value="F:pyridoxal phosphate binding"/>
    <property type="evidence" value="ECO:0007669"/>
    <property type="project" value="InterPro"/>
</dbReference>
<proteinExistence type="inferred from homology"/>
<dbReference type="Proteomes" id="UP000886653">
    <property type="component" value="Unassembled WGS sequence"/>
</dbReference>
<organism evidence="7 8">
    <name type="scientific">Cronartium quercuum f. sp. fusiforme G11</name>
    <dbReference type="NCBI Taxonomy" id="708437"/>
    <lineage>
        <taxon>Eukaryota</taxon>
        <taxon>Fungi</taxon>
        <taxon>Dikarya</taxon>
        <taxon>Basidiomycota</taxon>
        <taxon>Pucciniomycotina</taxon>
        <taxon>Pucciniomycetes</taxon>
        <taxon>Pucciniales</taxon>
        <taxon>Coleosporiaceae</taxon>
        <taxon>Cronartium</taxon>
    </lineage>
</organism>
<dbReference type="Pfam" id="PF00155">
    <property type="entry name" value="Aminotran_1_2"/>
    <property type="match status" value="1"/>
</dbReference>
<dbReference type="OrthoDB" id="691673at2759"/>
<evidence type="ECO:0000256" key="2">
    <source>
        <dbReference type="ARBA" id="ARBA00007441"/>
    </source>
</evidence>
<evidence type="ECO:0000313" key="8">
    <source>
        <dbReference type="Proteomes" id="UP000886653"/>
    </source>
</evidence>
<dbReference type="InterPro" id="IPR050859">
    <property type="entry name" value="Class-I_PLP-dep_aminotransf"/>
</dbReference>
<dbReference type="InterPro" id="IPR004839">
    <property type="entry name" value="Aminotransferase_I/II_large"/>
</dbReference>